<reference evidence="2 3" key="1">
    <citation type="submission" date="2022-10" db="EMBL/GenBank/DDBJ databases">
        <title>The complete genomes of actinobacterial strains from the NBC collection.</title>
        <authorList>
            <person name="Joergensen T.S."/>
            <person name="Alvarez Arevalo M."/>
            <person name="Sterndorff E.B."/>
            <person name="Faurdal D."/>
            <person name="Vuksanovic O."/>
            <person name="Mourched A.-S."/>
            <person name="Charusanti P."/>
            <person name="Shaw S."/>
            <person name="Blin K."/>
            <person name="Weber T."/>
        </authorList>
    </citation>
    <scope>NUCLEOTIDE SEQUENCE [LARGE SCALE GENOMIC DNA]</scope>
    <source>
        <strain evidence="2 3">NBC_00185</strain>
    </source>
</reference>
<protein>
    <recommendedName>
        <fullName evidence="4">Septum formation-related domain-containing protein</fullName>
    </recommendedName>
</protein>
<proteinExistence type="predicted"/>
<dbReference type="EMBL" id="CP108135">
    <property type="protein sequence ID" value="WTP64221.1"/>
    <property type="molecule type" value="Genomic_DNA"/>
</dbReference>
<gene>
    <name evidence="2" type="ORF">OG560_01915</name>
</gene>
<evidence type="ECO:0000313" key="3">
    <source>
        <dbReference type="Proteomes" id="UP001622496"/>
    </source>
</evidence>
<dbReference type="Proteomes" id="UP001622496">
    <property type="component" value="Chromosome"/>
</dbReference>
<feature type="chain" id="PRO_5045702613" description="Septum formation-related domain-containing protein" evidence="1">
    <location>
        <begin position="21"/>
        <end position="409"/>
    </location>
</feature>
<evidence type="ECO:0000313" key="2">
    <source>
        <dbReference type="EMBL" id="WTP64221.1"/>
    </source>
</evidence>
<dbReference type="RefSeq" id="WP_030881516.1">
    <property type="nucleotide sequence ID" value="NZ_CP108135.1"/>
</dbReference>
<keyword evidence="3" id="KW-1185">Reference proteome</keyword>
<accession>A0ABZ1JXN9</accession>
<dbReference type="GeneID" id="95067764"/>
<organism evidence="2 3">
    <name type="scientific">[Kitasatospora] papulosa</name>
    <dbReference type="NCBI Taxonomy" id="1464011"/>
    <lineage>
        <taxon>Bacteria</taxon>
        <taxon>Bacillati</taxon>
        <taxon>Actinomycetota</taxon>
        <taxon>Actinomycetes</taxon>
        <taxon>Kitasatosporales</taxon>
        <taxon>Streptomycetaceae</taxon>
        <taxon>Streptomyces</taxon>
    </lineage>
</organism>
<evidence type="ECO:0000256" key="1">
    <source>
        <dbReference type="SAM" id="SignalP"/>
    </source>
</evidence>
<sequence>MIRSQLRLLCALVVPTLVLTACSGSPADQRPAHPVFDAPVGQQPRQALLETQDSRSARFTQTLTFGSPSGDTVQRSAGRVDFAEGRAAGSIEWSLAPDLPETAKDALLGVRLGPGHAPARTRIAVDRDSVRLRAGEAGYWLTYGGTLEAFGGEASVNALRGSESAFGGTLLEIVSGAQDVKHAEDAEGGRTYEAKLTAYNALRMFSRDLQAELTSNIDPSGTDTPVTLGLAVDADGHIARAEADFTELLDRKDSALAEMTGLHAVMTLNKQGDSPPVMPAPSEPILDAKTAVRAVGDLKRGSCADLATGNRTVDMVVAVPCTQPHDVRVFAHARLGTEYPGDDMAQRKAGEACRRDHLAAPREWRRESADEDEYWYTWPEEDGWGVGGAATASCYIVTRDPVTTTTVAA</sequence>
<dbReference type="PROSITE" id="PS51257">
    <property type="entry name" value="PROKAR_LIPOPROTEIN"/>
    <property type="match status" value="1"/>
</dbReference>
<name>A0ABZ1JXN9_9ACTN</name>
<feature type="signal peptide" evidence="1">
    <location>
        <begin position="1"/>
        <end position="20"/>
    </location>
</feature>
<evidence type="ECO:0008006" key="4">
    <source>
        <dbReference type="Google" id="ProtNLM"/>
    </source>
</evidence>
<keyword evidence="1" id="KW-0732">Signal</keyword>